<evidence type="ECO:0000256" key="1">
    <source>
        <dbReference type="ARBA" id="ARBA00007228"/>
    </source>
</evidence>
<dbReference type="GO" id="GO:0032259">
    <property type="term" value="P:methylation"/>
    <property type="evidence" value="ECO:0007669"/>
    <property type="project" value="UniProtKB-KW"/>
</dbReference>
<dbReference type="CDD" id="cd18103">
    <property type="entry name" value="SpoU-like_RlmB"/>
    <property type="match status" value="1"/>
</dbReference>
<dbReference type="AlphaFoldDB" id="A0AAJ1UVZ2"/>
<dbReference type="EMBL" id="JASDDP010000025">
    <property type="protein sequence ID" value="MDJ1646049.1"/>
    <property type="molecule type" value="Genomic_DNA"/>
</dbReference>
<keyword evidence="3" id="KW-0808">Transferase</keyword>
<dbReference type="Gene3D" id="3.40.1280.10">
    <property type="match status" value="1"/>
</dbReference>
<dbReference type="InterPro" id="IPR001537">
    <property type="entry name" value="SpoU_MeTrfase"/>
</dbReference>
<organism evidence="5 6">
    <name type="scientific">Mycoplasma phocimorsus</name>
    <dbReference type="NCBI Taxonomy" id="3045839"/>
    <lineage>
        <taxon>Bacteria</taxon>
        <taxon>Bacillati</taxon>
        <taxon>Mycoplasmatota</taxon>
        <taxon>Mollicutes</taxon>
        <taxon>Mycoplasmataceae</taxon>
        <taxon>Mycoplasma</taxon>
    </lineage>
</organism>
<dbReference type="GO" id="GO:0003723">
    <property type="term" value="F:RNA binding"/>
    <property type="evidence" value="ECO:0007669"/>
    <property type="project" value="InterPro"/>
</dbReference>
<dbReference type="Proteomes" id="UP001224428">
    <property type="component" value="Unassembled WGS sequence"/>
</dbReference>
<dbReference type="SMART" id="SM00967">
    <property type="entry name" value="SpoU_sub_bind"/>
    <property type="match status" value="1"/>
</dbReference>
<evidence type="ECO:0000259" key="4">
    <source>
        <dbReference type="SMART" id="SM00967"/>
    </source>
</evidence>
<dbReference type="GO" id="GO:0006396">
    <property type="term" value="P:RNA processing"/>
    <property type="evidence" value="ECO:0007669"/>
    <property type="project" value="InterPro"/>
</dbReference>
<evidence type="ECO:0000313" key="5">
    <source>
        <dbReference type="EMBL" id="MDJ1646049.1"/>
    </source>
</evidence>
<dbReference type="RefSeq" id="WP_283823767.1">
    <property type="nucleotide sequence ID" value="NZ_JASDAY010000022.1"/>
</dbReference>
<evidence type="ECO:0000256" key="3">
    <source>
        <dbReference type="ARBA" id="ARBA00022679"/>
    </source>
</evidence>
<comment type="similarity">
    <text evidence="1">Belongs to the class IV-like SAM-binding methyltransferase superfamily. RNA methyltransferase TrmH family.</text>
</comment>
<evidence type="ECO:0000313" key="6">
    <source>
        <dbReference type="Proteomes" id="UP001224428"/>
    </source>
</evidence>
<keyword evidence="2" id="KW-0489">Methyltransferase</keyword>
<dbReference type="SUPFAM" id="SSF75217">
    <property type="entry name" value="alpha/beta knot"/>
    <property type="match status" value="1"/>
</dbReference>
<evidence type="ECO:0000256" key="2">
    <source>
        <dbReference type="ARBA" id="ARBA00022603"/>
    </source>
</evidence>
<dbReference type="InterPro" id="IPR029026">
    <property type="entry name" value="tRNA_m1G_MTases_N"/>
</dbReference>
<dbReference type="Pfam" id="PF00588">
    <property type="entry name" value="SpoU_methylase"/>
    <property type="match status" value="1"/>
</dbReference>
<dbReference type="InterPro" id="IPR013123">
    <property type="entry name" value="SpoU_subst-bd"/>
</dbReference>
<accession>A0AAJ1UVZ2</accession>
<dbReference type="GO" id="GO:0008173">
    <property type="term" value="F:RNA methyltransferase activity"/>
    <property type="evidence" value="ECO:0007669"/>
    <property type="project" value="InterPro"/>
</dbReference>
<dbReference type="NCBIfam" id="TIGR00186">
    <property type="entry name" value="rRNA_methyl_3"/>
    <property type="match status" value="1"/>
</dbReference>
<reference evidence="5" key="1">
    <citation type="submission" date="2023-05" db="EMBL/GenBank/DDBJ databases">
        <title>Mycoplasma phocimorsus sp. nov., isolated from Scandinavian patients with seal finger or septic arthritis after contact with seals.</title>
        <authorList>
            <person name="Skafte-Holm A."/>
            <person name="Pedersen T.R."/>
            <person name="Froelund M."/>
            <person name="Stegger M."/>
            <person name="Qvortrup K."/>
            <person name="Michaels D.L."/>
            <person name="Brown D.R."/>
            <person name="Jensen J.S."/>
        </authorList>
    </citation>
    <scope>NUCLEOTIDE SEQUENCE</scope>
    <source>
        <strain evidence="5">M5725</strain>
    </source>
</reference>
<keyword evidence="6" id="KW-1185">Reference proteome</keyword>
<dbReference type="GO" id="GO:0005829">
    <property type="term" value="C:cytosol"/>
    <property type="evidence" value="ECO:0007669"/>
    <property type="project" value="TreeGrafter"/>
</dbReference>
<dbReference type="PANTHER" id="PTHR46429">
    <property type="entry name" value="23S RRNA (GUANOSINE-2'-O-)-METHYLTRANSFERASE RLMB"/>
    <property type="match status" value="1"/>
</dbReference>
<comment type="caution">
    <text evidence="5">The sequence shown here is derived from an EMBL/GenBank/DDBJ whole genome shotgun (WGS) entry which is preliminary data.</text>
</comment>
<dbReference type="InterPro" id="IPR004441">
    <property type="entry name" value="rRNA_MeTrfase_TrmH"/>
</dbReference>
<protein>
    <submittedName>
        <fullName evidence="5">23S rRNA (Guanosine(2251)-2'-O)-methyltransferase RlmB</fullName>
    </submittedName>
</protein>
<proteinExistence type="inferred from homology"/>
<name>A0AAJ1UVZ2_9MOLU</name>
<feature type="domain" description="RNA 2-O ribose methyltransferase substrate binding" evidence="4">
    <location>
        <begin position="6"/>
        <end position="70"/>
    </location>
</feature>
<dbReference type="InterPro" id="IPR029028">
    <property type="entry name" value="Alpha/beta_knot_MTases"/>
</dbReference>
<sequence length="227" mass="25337">MNENLYISGKNSVIDAIKNNWPISVVYIDNISKKIECDVKFILKNKSFFEKYSKTNHQGYIAIIKNISYYDLNSIKKDQAQNVLVLDHIQDVGNFGAIIRSANAFGFNHIIFPKDRAAQITSTVLKTSSGGFLNIKFIKVNSISSTLLKLKNMGYWIYASVLNSKSVDIKKIEINYPGVLVIGSEATGCSKSTINMADILVHIKMYGNIQSLNASVAAGILMNDWRK</sequence>
<gene>
    <name evidence="5" type="primary">rlmB</name>
    <name evidence="5" type="ORF">QLQ80_03090</name>
</gene>
<dbReference type="PANTHER" id="PTHR46429:SF1">
    <property type="entry name" value="23S RRNA (GUANOSINE-2'-O-)-METHYLTRANSFERASE RLMB"/>
    <property type="match status" value="1"/>
</dbReference>